<reference evidence="2" key="1">
    <citation type="submission" date="2015-02" db="EMBL/GenBank/DDBJ databases">
        <authorList>
            <person name="Chooi Y.-H."/>
        </authorList>
    </citation>
    <scope>NUCLEOTIDE SEQUENCE [LARGE SCALE GENOMIC DNA]</scope>
    <source>
        <strain evidence="2">strain Y</strain>
    </source>
</reference>
<proteinExistence type="predicted"/>
<sequence length="91" mass="10476">MFIMRRIDAFEDFWQGGGHRLNSPRVDVRGEGVGFAVSLAQLLAEAYSQRGRKLSCPKRPDESEIISRTLKEYYTNNIDHLTSPNMWSQTK</sequence>
<accession>A0A0D6J9J8</accession>
<dbReference type="AlphaFoldDB" id="A0A0D6J9J8"/>
<dbReference type="KEGG" id="fiy:BN1229_v1_0092"/>
<name>A0A0D6J9J8_9HYPH</name>
<organism evidence="1 2">
    <name type="scientific">Candidatus Filomicrobium marinum</name>
    <dbReference type="NCBI Taxonomy" id="1608628"/>
    <lineage>
        <taxon>Bacteria</taxon>
        <taxon>Pseudomonadati</taxon>
        <taxon>Pseudomonadota</taxon>
        <taxon>Alphaproteobacteria</taxon>
        <taxon>Hyphomicrobiales</taxon>
        <taxon>Hyphomicrobiaceae</taxon>
        <taxon>Filomicrobium</taxon>
    </lineage>
</organism>
<evidence type="ECO:0000313" key="1">
    <source>
        <dbReference type="EMBL" id="CPR14836.1"/>
    </source>
</evidence>
<dbReference type="EMBL" id="LN829119">
    <property type="protein sequence ID" value="CPR14836.1"/>
    <property type="molecule type" value="Genomic_DNA"/>
</dbReference>
<gene>
    <name evidence="1" type="ORF">YBN1229_v1_0092</name>
</gene>
<evidence type="ECO:0000313" key="2">
    <source>
        <dbReference type="Proteomes" id="UP000033187"/>
    </source>
</evidence>
<keyword evidence="2" id="KW-1185">Reference proteome</keyword>
<dbReference type="Proteomes" id="UP000033187">
    <property type="component" value="Chromosome 1"/>
</dbReference>
<protein>
    <submittedName>
        <fullName evidence="1">Uncharacterized protein</fullName>
    </submittedName>
</protein>